<dbReference type="Proteomes" id="UP000267821">
    <property type="component" value="Unassembled WGS sequence"/>
</dbReference>
<dbReference type="InParanoid" id="A0A3N4M1S6"/>
<gene>
    <name evidence="3" type="ORF">L211DRAFT_845884</name>
</gene>
<feature type="region of interest" description="Disordered" evidence="1">
    <location>
        <begin position="213"/>
        <end position="232"/>
    </location>
</feature>
<sequence>MTYMHHTASTPRQPLMITRTRLYLRTRCLRMHRHLTNTSFPPPPIYSPLPILSVESTSSPEPEPFFFAPYPALFPRAYFTPLIPAITTWFLPPTSSHGARGALISPLLRGYLGGGASGEFLVPVELSTRRTRTGEYTGFRKGMVPLGVFVEYLCTPTTTHPPSAGTGLQEEGEKEEREEEVEIYLAQHALPPTHPLCTFSSASGVRVGIDNPKLLPLPTPPPLQTRNTSDPHLWMGRPAAARTPLHRDPRGGVFVQMCGEKELALFGPEYGEALPLPRESVGVGVPRSVGMGEERMLGRGRWQEERWVWGGNGEEGEKGEEEKEETTGTVRVRGYKVRLGRGDGVFIPKGWWHAVRGVEEKEEGGRSVCASVGFPSTFPTVLGSENPITFYLLGMNAWVALRRGGDTLG</sequence>
<evidence type="ECO:0000259" key="2">
    <source>
        <dbReference type="PROSITE" id="PS51184"/>
    </source>
</evidence>
<dbReference type="AlphaFoldDB" id="A0A3N4M1S6"/>
<evidence type="ECO:0000256" key="1">
    <source>
        <dbReference type="SAM" id="MobiDB-lite"/>
    </source>
</evidence>
<accession>A0A3N4M1S6</accession>
<dbReference type="PANTHER" id="PTHR12461:SF105">
    <property type="entry name" value="HYPOXIA-INDUCIBLE FACTOR 1-ALPHA INHIBITOR"/>
    <property type="match status" value="1"/>
</dbReference>
<keyword evidence="4" id="KW-1185">Reference proteome</keyword>
<dbReference type="Pfam" id="PF13621">
    <property type="entry name" value="Cupin_8"/>
    <property type="match status" value="1"/>
</dbReference>
<reference evidence="3 4" key="1">
    <citation type="journal article" date="2018" name="Nat. Ecol. Evol.">
        <title>Pezizomycetes genomes reveal the molecular basis of ectomycorrhizal truffle lifestyle.</title>
        <authorList>
            <person name="Murat C."/>
            <person name="Payen T."/>
            <person name="Noel B."/>
            <person name="Kuo A."/>
            <person name="Morin E."/>
            <person name="Chen J."/>
            <person name="Kohler A."/>
            <person name="Krizsan K."/>
            <person name="Balestrini R."/>
            <person name="Da Silva C."/>
            <person name="Montanini B."/>
            <person name="Hainaut M."/>
            <person name="Levati E."/>
            <person name="Barry K.W."/>
            <person name="Belfiori B."/>
            <person name="Cichocki N."/>
            <person name="Clum A."/>
            <person name="Dockter R.B."/>
            <person name="Fauchery L."/>
            <person name="Guy J."/>
            <person name="Iotti M."/>
            <person name="Le Tacon F."/>
            <person name="Lindquist E.A."/>
            <person name="Lipzen A."/>
            <person name="Malagnac F."/>
            <person name="Mello A."/>
            <person name="Molinier V."/>
            <person name="Miyauchi S."/>
            <person name="Poulain J."/>
            <person name="Riccioni C."/>
            <person name="Rubini A."/>
            <person name="Sitrit Y."/>
            <person name="Splivallo R."/>
            <person name="Traeger S."/>
            <person name="Wang M."/>
            <person name="Zifcakova L."/>
            <person name="Wipf D."/>
            <person name="Zambonelli A."/>
            <person name="Paolocci F."/>
            <person name="Nowrousian M."/>
            <person name="Ottonello S."/>
            <person name="Baldrian P."/>
            <person name="Spatafora J.W."/>
            <person name="Henrissat B."/>
            <person name="Nagy L.G."/>
            <person name="Aury J.M."/>
            <person name="Wincker P."/>
            <person name="Grigoriev I.V."/>
            <person name="Bonfante P."/>
            <person name="Martin F.M."/>
        </authorList>
    </citation>
    <scope>NUCLEOTIDE SEQUENCE [LARGE SCALE GENOMIC DNA]</scope>
    <source>
        <strain evidence="3 4">ATCC MYA-4762</strain>
    </source>
</reference>
<dbReference type="SUPFAM" id="SSF51197">
    <property type="entry name" value="Clavaminate synthase-like"/>
    <property type="match status" value="1"/>
</dbReference>
<proteinExistence type="predicted"/>
<evidence type="ECO:0000313" key="4">
    <source>
        <dbReference type="Proteomes" id="UP000267821"/>
    </source>
</evidence>
<evidence type="ECO:0000313" key="3">
    <source>
        <dbReference type="EMBL" id="RPB27888.1"/>
    </source>
</evidence>
<dbReference type="OrthoDB" id="263283at2759"/>
<dbReference type="PANTHER" id="PTHR12461">
    <property type="entry name" value="HYPOXIA-INDUCIBLE FACTOR 1 ALPHA INHIBITOR-RELATED"/>
    <property type="match status" value="1"/>
</dbReference>
<dbReference type="Gene3D" id="2.60.120.650">
    <property type="entry name" value="Cupin"/>
    <property type="match status" value="1"/>
</dbReference>
<feature type="domain" description="JmjC" evidence="2">
    <location>
        <begin position="209"/>
        <end position="391"/>
    </location>
</feature>
<protein>
    <recommendedName>
        <fullName evidence="2">JmjC domain-containing protein</fullName>
    </recommendedName>
</protein>
<dbReference type="EMBL" id="ML121530">
    <property type="protein sequence ID" value="RPB27888.1"/>
    <property type="molecule type" value="Genomic_DNA"/>
</dbReference>
<dbReference type="InterPro" id="IPR003347">
    <property type="entry name" value="JmjC_dom"/>
</dbReference>
<organism evidence="3 4">
    <name type="scientific">Terfezia boudieri ATCC MYA-4762</name>
    <dbReference type="NCBI Taxonomy" id="1051890"/>
    <lineage>
        <taxon>Eukaryota</taxon>
        <taxon>Fungi</taxon>
        <taxon>Dikarya</taxon>
        <taxon>Ascomycota</taxon>
        <taxon>Pezizomycotina</taxon>
        <taxon>Pezizomycetes</taxon>
        <taxon>Pezizales</taxon>
        <taxon>Pezizaceae</taxon>
        <taxon>Terfezia</taxon>
    </lineage>
</organism>
<dbReference type="InterPro" id="IPR041667">
    <property type="entry name" value="Cupin_8"/>
</dbReference>
<name>A0A3N4M1S6_9PEZI</name>
<dbReference type="PROSITE" id="PS51184">
    <property type="entry name" value="JMJC"/>
    <property type="match status" value="1"/>
</dbReference>
<dbReference type="STRING" id="1051890.A0A3N4M1S6"/>